<protein>
    <submittedName>
        <fullName evidence="8">D-3-phosphoglycerate dehydrogenase</fullName>
    </submittedName>
</protein>
<dbReference type="GO" id="GO:0008652">
    <property type="term" value="P:amino acid biosynthetic process"/>
    <property type="evidence" value="ECO:0007669"/>
    <property type="project" value="UniProtKB-KW"/>
</dbReference>
<dbReference type="Proteomes" id="UP000199611">
    <property type="component" value="Unassembled WGS sequence"/>
</dbReference>
<dbReference type="PROSITE" id="PS00065">
    <property type="entry name" value="D_2_HYDROXYACID_DH_1"/>
    <property type="match status" value="1"/>
</dbReference>
<dbReference type="CDD" id="cd12173">
    <property type="entry name" value="PGDH_4"/>
    <property type="match status" value="1"/>
</dbReference>
<dbReference type="AlphaFoldDB" id="A0A1I4R2J3"/>
<dbReference type="PROSITE" id="PS00670">
    <property type="entry name" value="D_2_HYDROXYACID_DH_2"/>
    <property type="match status" value="1"/>
</dbReference>
<evidence type="ECO:0000256" key="3">
    <source>
        <dbReference type="ARBA" id="ARBA00023002"/>
    </source>
</evidence>
<evidence type="ECO:0000313" key="8">
    <source>
        <dbReference type="EMBL" id="SFM46489.1"/>
    </source>
</evidence>
<comment type="similarity">
    <text evidence="1 5">Belongs to the D-isomer specific 2-hydroxyacid dehydrogenase family.</text>
</comment>
<feature type="domain" description="D-isomer specific 2-hydroxyacid dehydrogenase NAD-binding" evidence="7">
    <location>
        <begin position="109"/>
        <end position="285"/>
    </location>
</feature>
<dbReference type="InterPro" id="IPR006140">
    <property type="entry name" value="D-isomer_DH_NAD-bd"/>
</dbReference>
<dbReference type="InterPro" id="IPR050857">
    <property type="entry name" value="D-2-hydroxyacid_DH"/>
</dbReference>
<organism evidence="8 9">
    <name type="scientific">Thermodesulforhabdus norvegica</name>
    <dbReference type="NCBI Taxonomy" id="39841"/>
    <lineage>
        <taxon>Bacteria</taxon>
        <taxon>Pseudomonadati</taxon>
        <taxon>Thermodesulfobacteriota</taxon>
        <taxon>Syntrophobacteria</taxon>
        <taxon>Syntrophobacterales</taxon>
        <taxon>Thermodesulforhabdaceae</taxon>
        <taxon>Thermodesulforhabdus</taxon>
    </lineage>
</organism>
<proteinExistence type="inferred from homology"/>
<evidence type="ECO:0000256" key="2">
    <source>
        <dbReference type="ARBA" id="ARBA00022605"/>
    </source>
</evidence>
<dbReference type="Pfam" id="PF00389">
    <property type="entry name" value="2-Hacid_dh"/>
    <property type="match status" value="1"/>
</dbReference>
<evidence type="ECO:0000256" key="4">
    <source>
        <dbReference type="ARBA" id="ARBA00023027"/>
    </source>
</evidence>
<dbReference type="PANTHER" id="PTHR42789:SF1">
    <property type="entry name" value="D-ISOMER SPECIFIC 2-HYDROXYACID DEHYDROGENASE FAMILY PROTEIN (AFU_ORTHOLOGUE AFUA_6G10090)"/>
    <property type="match status" value="1"/>
</dbReference>
<dbReference type="Pfam" id="PF02826">
    <property type="entry name" value="2-Hacid_dh_C"/>
    <property type="match status" value="1"/>
</dbReference>
<dbReference type="SUPFAM" id="SSF52283">
    <property type="entry name" value="Formate/glycerate dehydrogenase catalytic domain-like"/>
    <property type="match status" value="1"/>
</dbReference>
<evidence type="ECO:0000259" key="6">
    <source>
        <dbReference type="Pfam" id="PF00389"/>
    </source>
</evidence>
<dbReference type="SUPFAM" id="SSF51735">
    <property type="entry name" value="NAD(P)-binding Rossmann-fold domains"/>
    <property type="match status" value="1"/>
</dbReference>
<dbReference type="PANTHER" id="PTHR42789">
    <property type="entry name" value="D-ISOMER SPECIFIC 2-HYDROXYACID DEHYDROGENASE FAMILY PROTEIN (AFU_ORTHOLOGUE AFUA_6G10090)"/>
    <property type="match status" value="1"/>
</dbReference>
<evidence type="ECO:0000256" key="1">
    <source>
        <dbReference type="ARBA" id="ARBA00005854"/>
    </source>
</evidence>
<dbReference type="InterPro" id="IPR006139">
    <property type="entry name" value="D-isomer_2_OHA_DH_cat_dom"/>
</dbReference>
<reference evidence="8 9" key="1">
    <citation type="submission" date="2016-10" db="EMBL/GenBank/DDBJ databases">
        <authorList>
            <person name="de Groot N.N."/>
        </authorList>
    </citation>
    <scope>NUCLEOTIDE SEQUENCE [LARGE SCALE GENOMIC DNA]</scope>
    <source>
        <strain evidence="8 9">DSM 9990</strain>
    </source>
</reference>
<keyword evidence="4" id="KW-0520">NAD</keyword>
<accession>A0A1I4R2J3</accession>
<dbReference type="Gene3D" id="3.40.50.720">
    <property type="entry name" value="NAD(P)-binding Rossmann-like Domain"/>
    <property type="match status" value="2"/>
</dbReference>
<keyword evidence="9" id="KW-1185">Reference proteome</keyword>
<sequence length="316" mass="35518">MEKRFSVLLCEDMHEAGVNLLKEKCNVKFPESLEEDDLVREVADVDAVVIRARGAITRRVIEAAPRLKVIGRHGVGLDNIDLEAAREKGIRVVYTPLANAQSVAEHFVGLALVLAKKINHAFEALKQGHWNARYEIRTTELQGKTLGVVGFGNIGQCTARICHFGFEMPVLYFDVEPKEDAEKLMNARRVSLEELFSQSDIISINLPLLPETRHLIDRKFFTMMKPTAFVINMARGPVWKEEDLIEVLKERRIAGAAADVFEQEPLPADHPLLKLDNFVGTPHMAAHTEEGMYRMSMVAEDVIAVLEGREPRFPAV</sequence>
<keyword evidence="2" id="KW-0028">Amino-acid biosynthesis</keyword>
<evidence type="ECO:0000259" key="7">
    <source>
        <dbReference type="Pfam" id="PF02826"/>
    </source>
</evidence>
<dbReference type="FunFam" id="3.40.50.720:FF:000203">
    <property type="entry name" value="D-3-phosphoglycerate dehydrogenase (SerA)"/>
    <property type="match status" value="1"/>
</dbReference>
<feature type="domain" description="D-isomer specific 2-hydroxyacid dehydrogenase catalytic" evidence="6">
    <location>
        <begin position="7"/>
        <end position="313"/>
    </location>
</feature>
<dbReference type="RefSeq" id="WP_093393033.1">
    <property type="nucleotide sequence ID" value="NZ_FOUU01000001.1"/>
</dbReference>
<dbReference type="GO" id="GO:0016616">
    <property type="term" value="F:oxidoreductase activity, acting on the CH-OH group of donors, NAD or NADP as acceptor"/>
    <property type="evidence" value="ECO:0007669"/>
    <property type="project" value="InterPro"/>
</dbReference>
<dbReference type="STRING" id="39841.SAMN05660836_00362"/>
<gene>
    <name evidence="8" type="ORF">SAMN05660836_00362</name>
</gene>
<dbReference type="EMBL" id="FOUU01000001">
    <property type="protein sequence ID" value="SFM46489.1"/>
    <property type="molecule type" value="Genomic_DNA"/>
</dbReference>
<evidence type="ECO:0000256" key="5">
    <source>
        <dbReference type="RuleBase" id="RU003719"/>
    </source>
</evidence>
<keyword evidence="3 5" id="KW-0560">Oxidoreductase</keyword>
<dbReference type="InterPro" id="IPR036291">
    <property type="entry name" value="NAD(P)-bd_dom_sf"/>
</dbReference>
<dbReference type="InterPro" id="IPR029753">
    <property type="entry name" value="D-isomer_DH_CS"/>
</dbReference>
<name>A0A1I4R2J3_9BACT</name>
<dbReference type="GO" id="GO:0051287">
    <property type="term" value="F:NAD binding"/>
    <property type="evidence" value="ECO:0007669"/>
    <property type="project" value="InterPro"/>
</dbReference>
<dbReference type="OrthoDB" id="9793626at2"/>
<dbReference type="InterPro" id="IPR029752">
    <property type="entry name" value="D-isomer_DH_CS1"/>
</dbReference>
<evidence type="ECO:0000313" key="9">
    <source>
        <dbReference type="Proteomes" id="UP000199611"/>
    </source>
</evidence>